<gene>
    <name evidence="2" type="primary">orfO</name>
</gene>
<name>Q8VQN6_SERMA</name>
<keyword evidence="1" id="KW-1133">Transmembrane helix</keyword>
<evidence type="ECO:0000256" key="1">
    <source>
        <dbReference type="SAM" id="Phobius"/>
    </source>
</evidence>
<keyword evidence="1" id="KW-0472">Membrane</keyword>
<organism evidence="2">
    <name type="scientific">Serratia marcescens</name>
    <dbReference type="NCBI Taxonomy" id="615"/>
    <lineage>
        <taxon>Bacteria</taxon>
        <taxon>Pseudomonadati</taxon>
        <taxon>Pseudomonadota</taxon>
        <taxon>Gammaproteobacteria</taxon>
        <taxon>Enterobacterales</taxon>
        <taxon>Yersiniaceae</taxon>
        <taxon>Serratia</taxon>
    </lineage>
</organism>
<accession>Q8VQN6</accession>
<proteinExistence type="predicted"/>
<feature type="transmembrane region" description="Helical" evidence="1">
    <location>
        <begin position="27"/>
        <end position="47"/>
    </location>
</feature>
<reference evidence="2" key="2">
    <citation type="submission" date="2010-10" db="EMBL/GenBank/DDBJ databases">
        <authorList>
            <person name="Centron D."/>
            <person name="Roy P.H."/>
        </authorList>
    </citation>
    <scope>NUCLEOTIDE SEQUENCE</scope>
    <source>
        <strain evidence="2">SCH88050909</strain>
    </source>
</reference>
<reference evidence="2" key="1">
    <citation type="journal article" date="2002" name="Antimicrob. Agents Chemother.">
        <title>Presence of a group II intron in a multiresistant Serratia marcescens strain that harbors three integrons and a novel gene fusion.</title>
        <authorList>
            <person name="Centron D."/>
            <person name="Roy P.H."/>
        </authorList>
    </citation>
    <scope>NUCLEOTIDE SEQUENCE</scope>
    <source>
        <strain evidence="2">SCH88050909</strain>
    </source>
</reference>
<keyword evidence="1" id="KW-0812">Transmembrane</keyword>
<evidence type="ECO:0000313" key="2">
    <source>
        <dbReference type="EMBL" id="AAL51022.1"/>
    </source>
</evidence>
<dbReference type="EMBL" id="AF453998">
    <property type="protein sequence ID" value="AAL51022.1"/>
    <property type="molecule type" value="Genomic_DNA"/>
</dbReference>
<protein>
    <submittedName>
        <fullName evidence="2">Uncharacterized protein</fullName>
    </submittedName>
</protein>
<sequence length="108" mass="11934">MDLILAGLFEIGWPVGLKMAQVPETRWSGVGIAVAFMAVSGFLLWLAQAATFPSVLPNAVWTGIRCGWHLPRRRSLLRRSNISCAVLWRGAHCCRGHHAQARALRCGR</sequence>
<dbReference type="AlphaFoldDB" id="Q8VQN6"/>